<reference evidence="1 2" key="2">
    <citation type="submission" date="2007-08" db="EMBL/GenBank/DDBJ databases">
        <authorList>
            <person name="Fulton L."/>
            <person name="Clifton S."/>
            <person name="Fulton B."/>
            <person name="Xu J."/>
            <person name="Minx P."/>
            <person name="Pepin K.H."/>
            <person name="Johnson M."/>
            <person name="Thiruvilangam P."/>
            <person name="Bhonagiri V."/>
            <person name="Nash W.E."/>
            <person name="Wang C."/>
            <person name="Mardis E.R."/>
            <person name="Wilson R.K."/>
        </authorList>
    </citation>
    <scope>NUCLEOTIDE SEQUENCE [LARGE SCALE GENOMIC DNA]</scope>
    <source>
        <strain evidence="1 2">DSM 753</strain>
    </source>
</reference>
<organism evidence="1 2">
    <name type="scientific">[Clostridium] leptum DSM 753</name>
    <dbReference type="NCBI Taxonomy" id="428125"/>
    <lineage>
        <taxon>Bacteria</taxon>
        <taxon>Bacillati</taxon>
        <taxon>Bacillota</taxon>
        <taxon>Clostridia</taxon>
        <taxon>Eubacteriales</taxon>
        <taxon>Oscillospiraceae</taxon>
        <taxon>Oscillospiraceae incertae sedis</taxon>
    </lineage>
</organism>
<evidence type="ECO:0000313" key="2">
    <source>
        <dbReference type="Proteomes" id="UP000003490"/>
    </source>
</evidence>
<proteinExistence type="predicted"/>
<gene>
    <name evidence="1" type="ORF">CLOLEP_01039</name>
</gene>
<dbReference type="Proteomes" id="UP000003490">
    <property type="component" value="Unassembled WGS sequence"/>
</dbReference>
<reference evidence="1 2" key="1">
    <citation type="submission" date="2007-08" db="EMBL/GenBank/DDBJ databases">
        <title>Draft genome sequence of Clostridium leptum (DSM 753).</title>
        <authorList>
            <person name="Sudarsanam P."/>
            <person name="Ley R."/>
            <person name="Guruge J."/>
            <person name="Turnbaugh P.J."/>
            <person name="Mahowald M."/>
            <person name="Liep D."/>
            <person name="Gordon J."/>
        </authorList>
    </citation>
    <scope>NUCLEOTIDE SEQUENCE [LARGE SCALE GENOMIC DNA]</scope>
    <source>
        <strain evidence="1 2">DSM 753</strain>
    </source>
</reference>
<name>A7VR56_9FIRM</name>
<sequence>MALVFSRHSPVFHQIHRVWRWKMMVSKLHKFQRENSCKYTEKKLATSGEKWYYN</sequence>
<evidence type="ECO:0000313" key="1">
    <source>
        <dbReference type="EMBL" id="EDO62178.1"/>
    </source>
</evidence>
<comment type="caution">
    <text evidence="1">The sequence shown here is derived from an EMBL/GenBank/DDBJ whole genome shotgun (WGS) entry which is preliminary data.</text>
</comment>
<dbReference type="HOGENOM" id="CLU_3042033_0_0_9"/>
<accession>A7VR56</accession>
<protein>
    <submittedName>
        <fullName evidence="1">Uncharacterized protein</fullName>
    </submittedName>
</protein>
<dbReference type="AlphaFoldDB" id="A7VR56"/>
<dbReference type="EMBL" id="ABCB02000016">
    <property type="protein sequence ID" value="EDO62178.1"/>
    <property type="molecule type" value="Genomic_DNA"/>
</dbReference>